<dbReference type="InterPro" id="IPR053858">
    <property type="entry name" value="Arb2_dom"/>
</dbReference>
<reference evidence="2 3" key="1">
    <citation type="journal article" date="2013" name="Nature">
        <title>Insights into bilaterian evolution from three spiralian genomes.</title>
        <authorList>
            <person name="Simakov O."/>
            <person name="Marletaz F."/>
            <person name="Cho S.J."/>
            <person name="Edsinger-Gonzales E."/>
            <person name="Havlak P."/>
            <person name="Hellsten U."/>
            <person name="Kuo D.H."/>
            <person name="Larsson T."/>
            <person name="Lv J."/>
            <person name="Arendt D."/>
            <person name="Savage R."/>
            <person name="Osoegawa K."/>
            <person name="de Jong P."/>
            <person name="Grimwood J."/>
            <person name="Chapman J.A."/>
            <person name="Shapiro H."/>
            <person name="Aerts A."/>
            <person name="Otillar R.P."/>
            <person name="Terry A.Y."/>
            <person name="Boore J.L."/>
            <person name="Grigoriev I.V."/>
            <person name="Lindberg D.R."/>
            <person name="Seaver E.C."/>
            <person name="Weisblat D.A."/>
            <person name="Putnam N.H."/>
            <person name="Rokhsar D.S."/>
        </authorList>
    </citation>
    <scope>NUCLEOTIDE SEQUENCE [LARGE SCALE GENOMIC DNA]</scope>
</reference>
<organism evidence="2 3">
    <name type="scientific">Lottia gigantea</name>
    <name type="common">Giant owl limpet</name>
    <dbReference type="NCBI Taxonomy" id="225164"/>
    <lineage>
        <taxon>Eukaryota</taxon>
        <taxon>Metazoa</taxon>
        <taxon>Spiralia</taxon>
        <taxon>Lophotrochozoa</taxon>
        <taxon>Mollusca</taxon>
        <taxon>Gastropoda</taxon>
        <taxon>Patellogastropoda</taxon>
        <taxon>Lottioidea</taxon>
        <taxon>Lottiidae</taxon>
        <taxon>Lottia</taxon>
    </lineage>
</organism>
<dbReference type="STRING" id="225164.V4BMC2"/>
<name>V4BMC2_LOTGI</name>
<dbReference type="Pfam" id="PF22749">
    <property type="entry name" value="Arb2"/>
    <property type="match status" value="1"/>
</dbReference>
<dbReference type="OMA" id="LAFVELX"/>
<dbReference type="KEGG" id="lgi:LOTGIDRAFT_64460"/>
<dbReference type="EMBL" id="KB202481">
    <property type="protein sequence ID" value="ESO90049.1"/>
    <property type="molecule type" value="Genomic_DNA"/>
</dbReference>
<sequence>FPKTIEEFGFKFNEKGELRNIETDERFNFFERKTSHRYNQKRYEALGELITEYVYDLLEKETNLKRYYIPVNAEDDEPKSFIYMSDDALTNEDKLLLIIHGAGVVRAGQWARKLIINNDLEKGTQLQYIKAGIKQGYGIIVFNTNLNKVTLNGEDIPIRVSPLNMILYDSVPNSVLKANFLTILQENKTSLLSFFQDNETPEDHGIYVWKNFVRNAKAKNVGIVAHSYGGIVTVEMVVAKEFPNEFNSRVFGIGFTDSVHSLTHQLEDDKSLLDFFKQRAVNYVSCNDKLGEPVDSFEVEDCSRISAGTDQHELTSWSCFDLLMKFLAEKYSLYGTNAKPT</sequence>
<dbReference type="GO" id="GO:0031048">
    <property type="term" value="P:regulatory ncRNA-mediated heterochromatin formation"/>
    <property type="evidence" value="ECO:0007669"/>
    <property type="project" value="TreeGrafter"/>
</dbReference>
<dbReference type="Proteomes" id="UP000030746">
    <property type="component" value="Unassembled WGS sequence"/>
</dbReference>
<dbReference type="AlphaFoldDB" id="V4BMC2"/>
<evidence type="ECO:0000313" key="2">
    <source>
        <dbReference type="EMBL" id="ESO90049.1"/>
    </source>
</evidence>
<dbReference type="GO" id="GO:0005634">
    <property type="term" value="C:nucleus"/>
    <property type="evidence" value="ECO:0007669"/>
    <property type="project" value="TreeGrafter"/>
</dbReference>
<dbReference type="HOGENOM" id="CLU_048484_2_1_1"/>
<dbReference type="InterPro" id="IPR048263">
    <property type="entry name" value="Arb2"/>
</dbReference>
<keyword evidence="3" id="KW-1185">Reference proteome</keyword>
<feature type="domain" description="Arb2" evidence="1">
    <location>
        <begin position="1"/>
        <end position="288"/>
    </location>
</feature>
<evidence type="ECO:0000313" key="3">
    <source>
        <dbReference type="Proteomes" id="UP000030746"/>
    </source>
</evidence>
<proteinExistence type="predicted"/>
<dbReference type="RefSeq" id="XP_009059105.1">
    <property type="nucleotide sequence ID" value="XM_009060857.1"/>
</dbReference>
<dbReference type="CTD" id="20251709"/>
<dbReference type="PANTHER" id="PTHR21357:SF4">
    <property type="entry name" value="FAM172 FAMILY PROTEIN HOMOLOG CG10038"/>
    <property type="match status" value="1"/>
</dbReference>
<dbReference type="PANTHER" id="PTHR21357">
    <property type="entry name" value="FAM172 FAMILY PROTEIN HOMOLOG CG10038"/>
    <property type="match status" value="1"/>
</dbReference>
<evidence type="ECO:0000259" key="1">
    <source>
        <dbReference type="Pfam" id="PF22749"/>
    </source>
</evidence>
<dbReference type="GO" id="GO:0035197">
    <property type="term" value="F:siRNA binding"/>
    <property type="evidence" value="ECO:0007669"/>
    <property type="project" value="TreeGrafter"/>
</dbReference>
<feature type="non-terminal residue" evidence="2">
    <location>
        <position position="341"/>
    </location>
</feature>
<accession>V4BMC2</accession>
<dbReference type="OrthoDB" id="421951at2759"/>
<feature type="non-terminal residue" evidence="2">
    <location>
        <position position="1"/>
    </location>
</feature>
<dbReference type="GeneID" id="20251709"/>
<protein>
    <recommendedName>
        <fullName evidence="1">Arb2 domain-containing protein</fullName>
    </recommendedName>
</protein>
<gene>
    <name evidence="2" type="ORF">LOTGIDRAFT_64460</name>
</gene>